<organism evidence="1">
    <name type="scientific">marine sediment metagenome</name>
    <dbReference type="NCBI Taxonomy" id="412755"/>
    <lineage>
        <taxon>unclassified sequences</taxon>
        <taxon>metagenomes</taxon>
        <taxon>ecological metagenomes</taxon>
    </lineage>
</organism>
<dbReference type="AlphaFoldDB" id="X0WC70"/>
<protein>
    <submittedName>
        <fullName evidence="1">Uncharacterized protein</fullName>
    </submittedName>
</protein>
<sequence>LKIIITTLSLTLLLIEGVQINVLFVQGKIYLKKRKLEASHQF</sequence>
<dbReference type="EMBL" id="BARS01039601">
    <property type="protein sequence ID" value="GAG20812.1"/>
    <property type="molecule type" value="Genomic_DNA"/>
</dbReference>
<proteinExistence type="predicted"/>
<comment type="caution">
    <text evidence="1">The sequence shown here is derived from an EMBL/GenBank/DDBJ whole genome shotgun (WGS) entry which is preliminary data.</text>
</comment>
<accession>X0WC70</accession>
<feature type="non-terminal residue" evidence="1">
    <location>
        <position position="1"/>
    </location>
</feature>
<name>X0WC70_9ZZZZ</name>
<gene>
    <name evidence="1" type="ORF">S01H1_60467</name>
</gene>
<evidence type="ECO:0000313" key="1">
    <source>
        <dbReference type="EMBL" id="GAG20812.1"/>
    </source>
</evidence>
<reference evidence="1" key="1">
    <citation type="journal article" date="2014" name="Front. Microbiol.">
        <title>High frequency of phylogenetically diverse reductive dehalogenase-homologous genes in deep subseafloor sedimentary metagenomes.</title>
        <authorList>
            <person name="Kawai M."/>
            <person name="Futagami T."/>
            <person name="Toyoda A."/>
            <person name="Takaki Y."/>
            <person name="Nishi S."/>
            <person name="Hori S."/>
            <person name="Arai W."/>
            <person name="Tsubouchi T."/>
            <person name="Morono Y."/>
            <person name="Uchiyama I."/>
            <person name="Ito T."/>
            <person name="Fujiyama A."/>
            <person name="Inagaki F."/>
            <person name="Takami H."/>
        </authorList>
    </citation>
    <scope>NUCLEOTIDE SEQUENCE</scope>
    <source>
        <strain evidence="1">Expedition CK06-06</strain>
    </source>
</reference>